<gene>
    <name evidence="3" type="ORF">IAB78_06445</name>
</gene>
<feature type="domain" description="DUF4143" evidence="2">
    <location>
        <begin position="197"/>
        <end position="356"/>
    </location>
</feature>
<accession>A0A9D9NSA1</accession>
<reference evidence="3" key="2">
    <citation type="journal article" date="2021" name="PeerJ">
        <title>Extensive microbial diversity within the chicken gut microbiome revealed by metagenomics and culture.</title>
        <authorList>
            <person name="Gilroy R."/>
            <person name="Ravi A."/>
            <person name="Getino M."/>
            <person name="Pursley I."/>
            <person name="Horton D.L."/>
            <person name="Alikhan N.F."/>
            <person name="Baker D."/>
            <person name="Gharbi K."/>
            <person name="Hall N."/>
            <person name="Watson M."/>
            <person name="Adriaenssens E.M."/>
            <person name="Foster-Nyarko E."/>
            <person name="Jarju S."/>
            <person name="Secka A."/>
            <person name="Antonio M."/>
            <person name="Oren A."/>
            <person name="Chaudhuri R.R."/>
            <person name="La Ragione R."/>
            <person name="Hildebrand F."/>
            <person name="Pallen M.J."/>
        </authorList>
    </citation>
    <scope>NUCLEOTIDE SEQUENCE</scope>
    <source>
        <strain evidence="3">B2-16538</strain>
    </source>
</reference>
<evidence type="ECO:0000313" key="3">
    <source>
        <dbReference type="EMBL" id="MBO8486047.1"/>
    </source>
</evidence>
<evidence type="ECO:0000259" key="1">
    <source>
        <dbReference type="Pfam" id="PF13173"/>
    </source>
</evidence>
<dbReference type="InterPro" id="IPR027417">
    <property type="entry name" value="P-loop_NTPase"/>
</dbReference>
<dbReference type="Pfam" id="PF13635">
    <property type="entry name" value="DUF4143"/>
    <property type="match status" value="1"/>
</dbReference>
<comment type="caution">
    <text evidence="3">The sequence shown here is derived from an EMBL/GenBank/DDBJ whole genome shotgun (WGS) entry which is preliminary data.</text>
</comment>
<protein>
    <submittedName>
        <fullName evidence="3">ATP-binding protein</fullName>
    </submittedName>
</protein>
<dbReference type="GO" id="GO:0005524">
    <property type="term" value="F:ATP binding"/>
    <property type="evidence" value="ECO:0007669"/>
    <property type="project" value="UniProtKB-KW"/>
</dbReference>
<dbReference type="InterPro" id="IPR041682">
    <property type="entry name" value="AAA_14"/>
</dbReference>
<dbReference type="InterPro" id="IPR025420">
    <property type="entry name" value="DUF4143"/>
</dbReference>
<feature type="domain" description="AAA" evidence="1">
    <location>
        <begin position="20"/>
        <end position="151"/>
    </location>
</feature>
<keyword evidence="3" id="KW-0067">ATP-binding</keyword>
<reference evidence="3" key="1">
    <citation type="submission" date="2020-10" db="EMBL/GenBank/DDBJ databases">
        <authorList>
            <person name="Gilroy R."/>
        </authorList>
    </citation>
    <scope>NUCLEOTIDE SEQUENCE</scope>
    <source>
        <strain evidence="3">B2-16538</strain>
    </source>
</reference>
<dbReference type="PANTHER" id="PTHR33295:SF18">
    <property type="entry name" value="AAA+ ATPASE DOMAIN-CONTAINING PROTEIN"/>
    <property type="match status" value="1"/>
</dbReference>
<dbReference type="Proteomes" id="UP000823750">
    <property type="component" value="Unassembled WGS sequence"/>
</dbReference>
<organism evidence="3 4">
    <name type="scientific">Candidatus Cryptobacteroides excrementavium</name>
    <dbReference type="NCBI Taxonomy" id="2840759"/>
    <lineage>
        <taxon>Bacteria</taxon>
        <taxon>Pseudomonadati</taxon>
        <taxon>Bacteroidota</taxon>
        <taxon>Bacteroidia</taxon>
        <taxon>Bacteroidales</taxon>
        <taxon>Candidatus Cryptobacteroides</taxon>
    </lineage>
</organism>
<dbReference type="Pfam" id="PF13173">
    <property type="entry name" value="AAA_14"/>
    <property type="match status" value="1"/>
</dbReference>
<dbReference type="AlphaFoldDB" id="A0A9D9NSA1"/>
<name>A0A9D9NSA1_9BACT</name>
<dbReference type="EMBL" id="JADILX010000093">
    <property type="protein sequence ID" value="MBO8486047.1"/>
    <property type="molecule type" value="Genomic_DNA"/>
</dbReference>
<evidence type="ECO:0000313" key="4">
    <source>
        <dbReference type="Proteomes" id="UP000823750"/>
    </source>
</evidence>
<dbReference type="PANTHER" id="PTHR33295">
    <property type="entry name" value="ATPASE"/>
    <property type="match status" value="1"/>
</dbReference>
<evidence type="ECO:0000259" key="2">
    <source>
        <dbReference type="Pfam" id="PF13635"/>
    </source>
</evidence>
<dbReference type="SUPFAM" id="SSF52540">
    <property type="entry name" value="P-loop containing nucleoside triphosphate hydrolases"/>
    <property type="match status" value="1"/>
</dbReference>
<keyword evidence="3" id="KW-0547">Nucleotide-binding</keyword>
<proteinExistence type="predicted"/>
<sequence>MEIKRDLYLNRLIARMHNGMIKVVTGVRRCGKSYLLFNLFYKYLINQGIDDKHIIKIALDDRANKKFRDPDFLCDYIHQTISDNQQYYILLDEVQFVSEFEDVLNSFLHIPNADTYVTGSNARFLSKDVITEFRGRGDEIKMYPLSFSEFLSGYEGDRIEAFDAYMTYGGLPQVLSIKEPEQKSSYLKNLFEETYIKDIKDRYGIRHDDELEELVNTIASSVGGLTNPTKIANTFESLKKHKISKETVKVYLDYLCDSFLVEKAMRYDVKGRKYINTPVKYYFVDCGLRNARLNFRQVEKSHLTENIIYNELRSRGYNVDVGVVTVRTANGRGIREQRQYEVDFVCNLGSKRYYIQSAYKMETEEKEKQEKMSLRNIDDSFKKIIITGEPSLVQRDNDGITTISIYDFLLNDNSLEI</sequence>